<evidence type="ECO:0000256" key="7">
    <source>
        <dbReference type="ARBA" id="ARBA00023136"/>
    </source>
</evidence>
<name>A0A1M7YG47_9BACT</name>
<feature type="domain" description="Methanolan biosynthesis EpsI" evidence="9">
    <location>
        <begin position="316"/>
        <end position="510"/>
    </location>
</feature>
<sequence>MTHVSNIRLRTLASILSLILAIMVLYWDNSQWLYSQWITDKAYSHGFFIPFVSLYLIWCKKDFFEIIPAKPNRFIGYLCIGCCLFLLLIGRVGAIIQLEAFSFFLIIPSIILLLYGWNYLRISLFPILYLQLMIPWMDPILERMHRPFQIVTAKIGSALLQLKYPVYTDDLHINLPSISMVVARECSGISFLISVIAVGLPLVYLTQKNWIRAVSVVFIGCILTVLSNGLRVAVAGYFGENFGPEMLHGPAHIFQGWSVAWFGWIGLFIVNWIFSNLPYPHGEPKYCLFEKWRNVRCEPLATTRIYSSQTSAFASLLAVLLGAALYLNLVAMPQPVSLVSPLAAIPSNISTFSSQQCEDPTLATFFPNLDESLCRIYRDSSQQQEVILFIGYYKNQDNNKRLTSFLSKPLHDGGEVLPLPLKGNTFNVTSSSLLLNDTRYRTLFWYQFPGTAKIADRLHAKLQILQSGILHRHNNGAIVFLASPQRSDSQRDNETVGTLQSFAAEVSPIVDGLLP</sequence>
<dbReference type="InterPro" id="IPR026392">
    <property type="entry name" value="Exo/Archaeosortase_dom"/>
</dbReference>
<keyword evidence="5" id="KW-0378">Hydrolase</keyword>
<keyword evidence="6 8" id="KW-1133">Transmembrane helix</keyword>
<dbReference type="EMBL" id="FRFE01000025">
    <property type="protein sequence ID" value="SHO51488.1"/>
    <property type="molecule type" value="Genomic_DNA"/>
</dbReference>
<feature type="transmembrane region" description="Helical" evidence="8">
    <location>
        <begin position="186"/>
        <end position="204"/>
    </location>
</feature>
<evidence type="ECO:0000313" key="11">
    <source>
        <dbReference type="Proteomes" id="UP000184603"/>
    </source>
</evidence>
<feature type="transmembrane region" description="Helical" evidence="8">
    <location>
        <begin position="100"/>
        <end position="120"/>
    </location>
</feature>
<evidence type="ECO:0000313" key="10">
    <source>
        <dbReference type="EMBL" id="SHO51488.1"/>
    </source>
</evidence>
<accession>A0A1M7YG47</accession>
<keyword evidence="4 8" id="KW-0812">Transmembrane</keyword>
<organism evidence="10 11">
    <name type="scientific">Desulfopila aestuarii DSM 18488</name>
    <dbReference type="NCBI Taxonomy" id="1121416"/>
    <lineage>
        <taxon>Bacteria</taxon>
        <taxon>Pseudomonadati</taxon>
        <taxon>Thermodesulfobacteriota</taxon>
        <taxon>Desulfobulbia</taxon>
        <taxon>Desulfobulbales</taxon>
        <taxon>Desulfocapsaceae</taxon>
        <taxon>Desulfopila</taxon>
    </lineage>
</organism>
<keyword evidence="3" id="KW-0645">Protease</keyword>
<dbReference type="OrthoDB" id="9797363at2"/>
<dbReference type="GO" id="GO:0006508">
    <property type="term" value="P:proteolysis"/>
    <property type="evidence" value="ECO:0007669"/>
    <property type="project" value="UniProtKB-KW"/>
</dbReference>
<dbReference type="InterPro" id="IPR014263">
    <property type="entry name" value="Methanolan_biosynth_EpsI"/>
</dbReference>
<dbReference type="InterPro" id="IPR019127">
    <property type="entry name" value="Exosortase"/>
</dbReference>
<keyword evidence="11" id="KW-1185">Reference proteome</keyword>
<protein>
    <submittedName>
        <fullName evidence="10">Exosortase</fullName>
    </submittedName>
</protein>
<gene>
    <name evidence="10" type="ORF">SAMN02745220_04037</name>
</gene>
<feature type="transmembrane region" description="Helical" evidence="8">
    <location>
        <begin position="254"/>
        <end position="274"/>
    </location>
</feature>
<keyword evidence="7 8" id="KW-0472">Membrane</keyword>
<evidence type="ECO:0000256" key="4">
    <source>
        <dbReference type="ARBA" id="ARBA00022692"/>
    </source>
</evidence>
<dbReference type="RefSeq" id="WP_073615469.1">
    <property type="nucleotide sequence ID" value="NZ_FRFE01000025.1"/>
</dbReference>
<proteinExistence type="predicted"/>
<dbReference type="NCBIfam" id="NF038142">
    <property type="entry name" value="exosort_XrtW"/>
    <property type="match status" value="1"/>
</dbReference>
<dbReference type="GO" id="GO:0005886">
    <property type="term" value="C:plasma membrane"/>
    <property type="evidence" value="ECO:0007669"/>
    <property type="project" value="UniProtKB-SubCell"/>
</dbReference>
<dbReference type="Pfam" id="PF11984">
    <property type="entry name" value="DUF3485"/>
    <property type="match status" value="1"/>
</dbReference>
<evidence type="ECO:0000256" key="2">
    <source>
        <dbReference type="ARBA" id="ARBA00022475"/>
    </source>
</evidence>
<dbReference type="InterPro" id="IPR013426">
    <property type="entry name" value="EpsH-like"/>
</dbReference>
<evidence type="ECO:0000256" key="3">
    <source>
        <dbReference type="ARBA" id="ARBA00022670"/>
    </source>
</evidence>
<feature type="transmembrane region" description="Helical" evidence="8">
    <location>
        <begin position="312"/>
        <end position="331"/>
    </location>
</feature>
<dbReference type="STRING" id="1121416.SAMN02745220_04037"/>
<evidence type="ECO:0000256" key="1">
    <source>
        <dbReference type="ARBA" id="ARBA00004651"/>
    </source>
</evidence>
<dbReference type="AlphaFoldDB" id="A0A1M7YG47"/>
<keyword evidence="2" id="KW-1003">Cell membrane</keyword>
<dbReference type="Pfam" id="PF09721">
    <property type="entry name" value="Exosortase_EpsH"/>
    <property type="match status" value="1"/>
</dbReference>
<dbReference type="Proteomes" id="UP000184603">
    <property type="component" value="Unassembled WGS sequence"/>
</dbReference>
<evidence type="ECO:0000256" key="8">
    <source>
        <dbReference type="SAM" id="Phobius"/>
    </source>
</evidence>
<evidence type="ECO:0000259" key="9">
    <source>
        <dbReference type="Pfam" id="PF11984"/>
    </source>
</evidence>
<feature type="transmembrane region" description="Helical" evidence="8">
    <location>
        <begin position="7"/>
        <end position="27"/>
    </location>
</feature>
<evidence type="ECO:0000256" key="6">
    <source>
        <dbReference type="ARBA" id="ARBA00022989"/>
    </source>
</evidence>
<feature type="transmembrane region" description="Helical" evidence="8">
    <location>
        <begin position="210"/>
        <end position="234"/>
    </location>
</feature>
<dbReference type="NCBIfam" id="TIGR04178">
    <property type="entry name" value="exo_archaeo"/>
    <property type="match status" value="1"/>
</dbReference>
<dbReference type="GO" id="GO:0008233">
    <property type="term" value="F:peptidase activity"/>
    <property type="evidence" value="ECO:0007669"/>
    <property type="project" value="UniProtKB-KW"/>
</dbReference>
<dbReference type="NCBIfam" id="TIGR02602">
    <property type="entry name" value="8TM_EpsH"/>
    <property type="match status" value="1"/>
</dbReference>
<comment type="subcellular location">
    <subcellularLocation>
        <location evidence="1">Cell membrane</location>
        <topology evidence="1">Multi-pass membrane protein</topology>
    </subcellularLocation>
</comment>
<feature type="transmembrane region" description="Helical" evidence="8">
    <location>
        <begin position="74"/>
        <end position="94"/>
    </location>
</feature>
<evidence type="ECO:0000256" key="5">
    <source>
        <dbReference type="ARBA" id="ARBA00022801"/>
    </source>
</evidence>
<reference evidence="10 11" key="1">
    <citation type="submission" date="2016-12" db="EMBL/GenBank/DDBJ databases">
        <authorList>
            <person name="Song W.-J."/>
            <person name="Kurnit D.M."/>
        </authorList>
    </citation>
    <scope>NUCLEOTIDE SEQUENCE [LARGE SCALE GENOMIC DNA]</scope>
    <source>
        <strain evidence="10 11">DSM 18488</strain>
    </source>
</reference>
<feature type="transmembrane region" description="Helical" evidence="8">
    <location>
        <begin position="42"/>
        <end position="58"/>
    </location>
</feature>